<gene>
    <name evidence="5" type="ORF">TAV2_LOCUS26263</name>
</gene>
<evidence type="ECO:0000256" key="3">
    <source>
        <dbReference type="ARBA" id="ARBA00023295"/>
    </source>
</evidence>
<name>A0AAU9TAV9_THLAR</name>
<dbReference type="Proteomes" id="UP000836841">
    <property type="component" value="Unassembled WGS sequence"/>
</dbReference>
<dbReference type="InterPro" id="IPR001360">
    <property type="entry name" value="Glyco_hydro_1"/>
</dbReference>
<sequence>IKPYVTLFHFDLPEDYTAYADLCFKTFGDRVQHWITLNEPEVFAAYGYMMNLSISVDAATFPYIVAHHLILAHASAVKVYRETYQATQKGQLGISLSTQWFLPLDDNSTADIHASHRAWDFLVDVIHNPSI</sequence>
<dbReference type="PANTHER" id="PTHR10353">
    <property type="entry name" value="GLYCOSYL HYDROLASE"/>
    <property type="match status" value="1"/>
</dbReference>
<reference evidence="5 6" key="1">
    <citation type="submission" date="2022-03" db="EMBL/GenBank/DDBJ databases">
        <authorList>
            <person name="Nunn A."/>
            <person name="Chopra R."/>
            <person name="Nunn A."/>
            <person name="Contreras Garrido A."/>
        </authorList>
    </citation>
    <scope>NUCLEOTIDE SEQUENCE [LARGE SCALE GENOMIC DNA]</scope>
</reference>
<dbReference type="EMBL" id="CAJVSB020000918">
    <property type="protein sequence ID" value="CAH2080558.1"/>
    <property type="molecule type" value="Genomic_DNA"/>
</dbReference>
<keyword evidence="2" id="KW-0378">Hydrolase</keyword>
<dbReference type="InterPro" id="IPR017853">
    <property type="entry name" value="GH"/>
</dbReference>
<comment type="caution">
    <text evidence="5">The sequence shown here is derived from an EMBL/GenBank/DDBJ whole genome shotgun (WGS) entry which is preliminary data.</text>
</comment>
<organism evidence="5 6">
    <name type="scientific">Thlaspi arvense</name>
    <name type="common">Field penny-cress</name>
    <dbReference type="NCBI Taxonomy" id="13288"/>
    <lineage>
        <taxon>Eukaryota</taxon>
        <taxon>Viridiplantae</taxon>
        <taxon>Streptophyta</taxon>
        <taxon>Embryophyta</taxon>
        <taxon>Tracheophyta</taxon>
        <taxon>Spermatophyta</taxon>
        <taxon>Magnoliopsida</taxon>
        <taxon>eudicotyledons</taxon>
        <taxon>Gunneridae</taxon>
        <taxon>Pentapetalae</taxon>
        <taxon>rosids</taxon>
        <taxon>malvids</taxon>
        <taxon>Brassicales</taxon>
        <taxon>Brassicaceae</taxon>
        <taxon>Thlaspideae</taxon>
        <taxon>Thlaspi</taxon>
    </lineage>
</organism>
<feature type="non-terminal residue" evidence="5">
    <location>
        <position position="1"/>
    </location>
</feature>
<keyword evidence="3" id="KW-0326">Glycosidase</keyword>
<evidence type="ECO:0000256" key="4">
    <source>
        <dbReference type="RuleBase" id="RU003690"/>
    </source>
</evidence>
<keyword evidence="6" id="KW-1185">Reference proteome</keyword>
<evidence type="ECO:0000256" key="2">
    <source>
        <dbReference type="ARBA" id="ARBA00022801"/>
    </source>
</evidence>
<protein>
    <recommendedName>
        <fullName evidence="7">Beta-glucosidase</fullName>
    </recommendedName>
</protein>
<evidence type="ECO:0000313" key="5">
    <source>
        <dbReference type="EMBL" id="CAH2080558.1"/>
    </source>
</evidence>
<proteinExistence type="inferred from homology"/>
<dbReference type="SUPFAM" id="SSF51445">
    <property type="entry name" value="(Trans)glycosidases"/>
    <property type="match status" value="1"/>
</dbReference>
<dbReference type="GO" id="GO:0008422">
    <property type="term" value="F:beta-glucosidase activity"/>
    <property type="evidence" value="ECO:0007669"/>
    <property type="project" value="TreeGrafter"/>
</dbReference>
<comment type="similarity">
    <text evidence="1 4">Belongs to the glycosyl hydrolase 1 family.</text>
</comment>
<accession>A0AAU9TAV9</accession>
<dbReference type="PANTHER" id="PTHR10353:SF137">
    <property type="entry name" value="MYROSINASE 3-RELATED"/>
    <property type="match status" value="1"/>
</dbReference>
<evidence type="ECO:0000313" key="6">
    <source>
        <dbReference type="Proteomes" id="UP000836841"/>
    </source>
</evidence>
<dbReference type="AlphaFoldDB" id="A0AAU9TAV9"/>
<evidence type="ECO:0000256" key="1">
    <source>
        <dbReference type="ARBA" id="ARBA00010838"/>
    </source>
</evidence>
<dbReference type="Gene3D" id="3.20.20.80">
    <property type="entry name" value="Glycosidases"/>
    <property type="match status" value="1"/>
</dbReference>
<dbReference type="GO" id="GO:0005975">
    <property type="term" value="P:carbohydrate metabolic process"/>
    <property type="evidence" value="ECO:0007669"/>
    <property type="project" value="InterPro"/>
</dbReference>
<evidence type="ECO:0008006" key="7">
    <source>
        <dbReference type="Google" id="ProtNLM"/>
    </source>
</evidence>
<dbReference type="Pfam" id="PF00232">
    <property type="entry name" value="Glyco_hydro_1"/>
    <property type="match status" value="1"/>
</dbReference>